<dbReference type="HAMAP" id="MF_01161">
    <property type="entry name" value="tRNA_Ile_lys_synt"/>
    <property type="match status" value="1"/>
</dbReference>
<dbReference type="EMBL" id="KZ084086">
    <property type="protein sequence ID" value="OSD08498.1"/>
    <property type="molecule type" value="Genomic_DNA"/>
</dbReference>
<feature type="compositionally biased region" description="Pro residues" evidence="7">
    <location>
        <begin position="69"/>
        <end position="78"/>
    </location>
</feature>
<evidence type="ECO:0000256" key="4">
    <source>
        <dbReference type="ARBA" id="ARBA00022741"/>
    </source>
</evidence>
<feature type="domain" description="tRNA(Ile)-lysidine/2-thiocytidine synthase N-terminal" evidence="8">
    <location>
        <begin position="31"/>
        <end position="254"/>
    </location>
</feature>
<protein>
    <recommendedName>
        <fullName evidence="1">tRNA(Ile)-lysidine synthetase</fullName>
        <ecNumber evidence="1">6.3.4.19</ecNumber>
    </recommendedName>
</protein>
<dbReference type="STRING" id="1353009.A0A1Y2J511"/>
<dbReference type="AlphaFoldDB" id="A0A1Y2J511"/>
<comment type="catalytic activity">
    <reaction evidence="6">
        <text>cytidine(34) in tRNA(Ile2) + L-lysine + ATP = lysidine(34) in tRNA(Ile2) + AMP + diphosphate + H(+)</text>
        <dbReference type="Rhea" id="RHEA:43744"/>
        <dbReference type="Rhea" id="RHEA-COMP:10625"/>
        <dbReference type="Rhea" id="RHEA-COMP:10670"/>
        <dbReference type="ChEBI" id="CHEBI:15378"/>
        <dbReference type="ChEBI" id="CHEBI:30616"/>
        <dbReference type="ChEBI" id="CHEBI:32551"/>
        <dbReference type="ChEBI" id="CHEBI:33019"/>
        <dbReference type="ChEBI" id="CHEBI:82748"/>
        <dbReference type="ChEBI" id="CHEBI:83665"/>
        <dbReference type="ChEBI" id="CHEBI:456215"/>
        <dbReference type="EC" id="6.3.4.19"/>
    </reaction>
</comment>
<dbReference type="Proteomes" id="UP000193067">
    <property type="component" value="Unassembled WGS sequence"/>
</dbReference>
<name>A0A1Y2J511_TRAC3</name>
<feature type="region of interest" description="Disordered" evidence="7">
    <location>
        <begin position="57"/>
        <end position="78"/>
    </location>
</feature>
<dbReference type="PANTHER" id="PTHR43033">
    <property type="entry name" value="TRNA(ILE)-LYSIDINE SYNTHASE-RELATED"/>
    <property type="match status" value="1"/>
</dbReference>
<dbReference type="Gene3D" id="3.40.50.620">
    <property type="entry name" value="HUPs"/>
    <property type="match status" value="1"/>
</dbReference>
<sequence>MPPSIIPPITPAEFLQYLQRCIPPTGWPAKIATANSGGPDSTALLFLLNAVITAHNGRPKPVPPKRRPPGIPPPPPGLPEHLVSVHVNHNLQNAASDMERVATAMALRYKLPFLTERIPWGEHPFPPRSEVDEKVAREARYCSLFTAMEKLQTDVIAFAHHADDQVETAIMRMSQGSSARGLAAMRPVRRWGMGKKDNDYFAFGAEGMRKWIVRPFLHVSKDRLMATCEANKLDYIHDPTNFQPDMTFRNKIRRSLLLMDQSSLSEPASPEQSAEPSSDIEPYIARLRAEVPDVHPSRQMHEAVRLYGMRLEETDSRVTNALAHARLPSPPSTLLLKSNELAEVTSEEVRIALIRRCLRYVSHGPWGAVWAEASGGRDTLRRVSEELWPSEPRTPLSEMPLDPELGTHVDPRKTFAAGGGVLVTPVAIKLDKGQLRYRGRKLDDDSEVDGWIFTRAPPYRKSACPEEQTIVDVTDGIFAAHAAGQETYRVLYDYRFDITFRTDIGKWPRDVREHVTRRGRIVIEPDTKWVLPMVMMRGGVRSPQCIGKFLWDMPGWAGTRRRPVKYQSIMDMKFVRSLDAI</sequence>
<dbReference type="InterPro" id="IPR012094">
    <property type="entry name" value="tRNA_Ile_lys_synt"/>
</dbReference>
<keyword evidence="5" id="KW-0067">ATP-binding</keyword>
<reference evidence="9 10" key="1">
    <citation type="journal article" date="2015" name="Biotechnol. Biofuels">
        <title>Enhanced degradation of softwood versus hardwood by the white-rot fungus Pycnoporus coccineus.</title>
        <authorList>
            <person name="Couturier M."/>
            <person name="Navarro D."/>
            <person name="Chevret D."/>
            <person name="Henrissat B."/>
            <person name="Piumi F."/>
            <person name="Ruiz-Duenas F.J."/>
            <person name="Martinez A.T."/>
            <person name="Grigoriev I.V."/>
            <person name="Riley R."/>
            <person name="Lipzen A."/>
            <person name="Berrin J.G."/>
            <person name="Master E.R."/>
            <person name="Rosso M.N."/>
        </authorList>
    </citation>
    <scope>NUCLEOTIDE SEQUENCE [LARGE SCALE GENOMIC DNA]</scope>
    <source>
        <strain evidence="9 10">BRFM310</strain>
    </source>
</reference>
<evidence type="ECO:0000256" key="5">
    <source>
        <dbReference type="ARBA" id="ARBA00022840"/>
    </source>
</evidence>
<evidence type="ECO:0000256" key="2">
    <source>
        <dbReference type="ARBA" id="ARBA00022598"/>
    </source>
</evidence>
<dbReference type="CDD" id="cd01992">
    <property type="entry name" value="TilS_N"/>
    <property type="match status" value="1"/>
</dbReference>
<evidence type="ECO:0000256" key="3">
    <source>
        <dbReference type="ARBA" id="ARBA00022694"/>
    </source>
</evidence>
<keyword evidence="4" id="KW-0547">Nucleotide-binding</keyword>
<dbReference type="OrthoDB" id="434144at2759"/>
<keyword evidence="2" id="KW-0436">Ligase</keyword>
<dbReference type="InterPro" id="IPR014729">
    <property type="entry name" value="Rossmann-like_a/b/a_fold"/>
</dbReference>
<dbReference type="GO" id="GO:0008033">
    <property type="term" value="P:tRNA processing"/>
    <property type="evidence" value="ECO:0007669"/>
    <property type="project" value="UniProtKB-KW"/>
</dbReference>
<evidence type="ECO:0000256" key="7">
    <source>
        <dbReference type="SAM" id="MobiDB-lite"/>
    </source>
</evidence>
<keyword evidence="3" id="KW-0819">tRNA processing</keyword>
<organism evidence="9 10">
    <name type="scientific">Trametes coccinea (strain BRFM310)</name>
    <name type="common">Pycnoporus coccineus</name>
    <dbReference type="NCBI Taxonomy" id="1353009"/>
    <lineage>
        <taxon>Eukaryota</taxon>
        <taxon>Fungi</taxon>
        <taxon>Dikarya</taxon>
        <taxon>Basidiomycota</taxon>
        <taxon>Agaricomycotina</taxon>
        <taxon>Agaricomycetes</taxon>
        <taxon>Polyporales</taxon>
        <taxon>Polyporaceae</taxon>
        <taxon>Trametes</taxon>
    </lineage>
</organism>
<evidence type="ECO:0000313" key="10">
    <source>
        <dbReference type="Proteomes" id="UP000193067"/>
    </source>
</evidence>
<dbReference type="PANTHER" id="PTHR43033:SF1">
    <property type="entry name" value="TRNA(ILE)-LYSIDINE SYNTHASE-RELATED"/>
    <property type="match status" value="1"/>
</dbReference>
<evidence type="ECO:0000259" key="8">
    <source>
        <dbReference type="Pfam" id="PF01171"/>
    </source>
</evidence>
<dbReference type="NCBIfam" id="TIGR02432">
    <property type="entry name" value="lysidine_TilS_N"/>
    <property type="match status" value="1"/>
</dbReference>
<gene>
    <name evidence="9" type="ORF">PYCCODRAFT_1380097</name>
</gene>
<keyword evidence="10" id="KW-1185">Reference proteome</keyword>
<dbReference type="GO" id="GO:0032267">
    <property type="term" value="F:tRNA(Ile)-lysidine synthase activity"/>
    <property type="evidence" value="ECO:0007669"/>
    <property type="project" value="UniProtKB-EC"/>
</dbReference>
<evidence type="ECO:0000313" key="9">
    <source>
        <dbReference type="EMBL" id="OSD08498.1"/>
    </source>
</evidence>
<dbReference type="InterPro" id="IPR011063">
    <property type="entry name" value="TilS/TtcA_N"/>
</dbReference>
<proteinExistence type="inferred from homology"/>
<dbReference type="EC" id="6.3.4.19" evidence="1"/>
<evidence type="ECO:0000256" key="1">
    <source>
        <dbReference type="ARBA" id="ARBA00013267"/>
    </source>
</evidence>
<dbReference type="GO" id="GO:0005524">
    <property type="term" value="F:ATP binding"/>
    <property type="evidence" value="ECO:0007669"/>
    <property type="project" value="UniProtKB-KW"/>
</dbReference>
<accession>A0A1Y2J511</accession>
<dbReference type="InterPro" id="IPR012795">
    <property type="entry name" value="tRNA_Ile_lys_synt_N"/>
</dbReference>
<dbReference type="Pfam" id="PF01171">
    <property type="entry name" value="ATP_bind_3"/>
    <property type="match status" value="1"/>
</dbReference>
<dbReference type="SUPFAM" id="SSF52402">
    <property type="entry name" value="Adenine nucleotide alpha hydrolases-like"/>
    <property type="match status" value="1"/>
</dbReference>
<evidence type="ECO:0000256" key="6">
    <source>
        <dbReference type="ARBA" id="ARBA00048539"/>
    </source>
</evidence>